<dbReference type="Pfam" id="PF13354">
    <property type="entry name" value="Beta-lactamase2"/>
    <property type="match status" value="1"/>
</dbReference>
<gene>
    <name evidence="4" type="ORF">I8748_33900</name>
</gene>
<comment type="caution">
    <text evidence="4">The sequence shown here is derived from an EMBL/GenBank/DDBJ whole genome shotgun (WGS) entry which is preliminary data.</text>
</comment>
<keyword evidence="5" id="KW-1185">Reference proteome</keyword>
<dbReference type="GO" id="GO:0008800">
    <property type="term" value="F:beta-lactamase activity"/>
    <property type="evidence" value="ECO:0007669"/>
    <property type="project" value="InterPro"/>
</dbReference>
<protein>
    <submittedName>
        <fullName evidence="4">Serine hydrolase</fullName>
    </submittedName>
</protein>
<reference evidence="4 5" key="1">
    <citation type="journal article" date="2021" name="Int. J. Syst. Evol. Microbiol.">
        <title>Amazonocrinis nigriterrae gen. nov., sp. nov., Atlanticothrix silvestris gen. nov., sp. nov. and Dendronalium phyllosphericum gen. nov., sp. nov., nostocacean cyanobacteria from Brazilian environments.</title>
        <authorList>
            <person name="Alvarenga D.O."/>
            <person name="Andreote A.P.D."/>
            <person name="Branco L.H.Z."/>
            <person name="Delbaje E."/>
            <person name="Cruz R.B."/>
            <person name="Varani A.M."/>
            <person name="Fiore M.F."/>
        </authorList>
    </citation>
    <scope>NUCLEOTIDE SEQUENCE [LARGE SCALE GENOMIC DNA]</scope>
    <source>
        <strain evidence="4 5">CENA67</strain>
    </source>
</reference>
<dbReference type="Proteomes" id="UP000632766">
    <property type="component" value="Unassembled WGS sequence"/>
</dbReference>
<evidence type="ECO:0000313" key="4">
    <source>
        <dbReference type="EMBL" id="MBH8567086.1"/>
    </source>
</evidence>
<accession>A0A8J7HWB2</accession>
<dbReference type="InterPro" id="IPR045155">
    <property type="entry name" value="Beta-lactam_cat"/>
</dbReference>
<dbReference type="InterPro" id="IPR000871">
    <property type="entry name" value="Beta-lactam_class-A"/>
</dbReference>
<organism evidence="4 5">
    <name type="scientific">Amazonocrinis nigriterrae CENA67</name>
    <dbReference type="NCBI Taxonomy" id="2794033"/>
    <lineage>
        <taxon>Bacteria</taxon>
        <taxon>Bacillati</taxon>
        <taxon>Cyanobacteriota</taxon>
        <taxon>Cyanophyceae</taxon>
        <taxon>Nostocales</taxon>
        <taxon>Nostocaceae</taxon>
        <taxon>Amazonocrinis</taxon>
        <taxon>Amazonocrinis nigriterrae</taxon>
    </lineage>
</organism>
<feature type="compositionally biased region" description="Basic residues" evidence="1">
    <location>
        <begin position="16"/>
        <end position="38"/>
    </location>
</feature>
<dbReference type="GO" id="GO:0046677">
    <property type="term" value="P:response to antibiotic"/>
    <property type="evidence" value="ECO:0007669"/>
    <property type="project" value="InterPro"/>
</dbReference>
<feature type="region of interest" description="Disordered" evidence="1">
    <location>
        <begin position="1"/>
        <end position="47"/>
    </location>
</feature>
<dbReference type="AlphaFoldDB" id="A0A8J7HWB2"/>
<name>A0A8J7HWB2_9NOST</name>
<dbReference type="PANTHER" id="PTHR35333">
    <property type="entry name" value="BETA-LACTAMASE"/>
    <property type="match status" value="1"/>
</dbReference>
<dbReference type="PANTHER" id="PTHR35333:SF4">
    <property type="entry name" value="SLR0121 PROTEIN"/>
    <property type="match status" value="1"/>
</dbReference>
<feature type="transmembrane region" description="Helical" evidence="2">
    <location>
        <begin position="127"/>
        <end position="152"/>
    </location>
</feature>
<keyword evidence="4" id="KW-0378">Hydrolase</keyword>
<dbReference type="GO" id="GO:0030655">
    <property type="term" value="P:beta-lactam antibiotic catabolic process"/>
    <property type="evidence" value="ECO:0007669"/>
    <property type="project" value="InterPro"/>
</dbReference>
<feature type="domain" description="Beta-lactamase class A catalytic" evidence="3">
    <location>
        <begin position="215"/>
        <end position="425"/>
    </location>
</feature>
<keyword evidence="2" id="KW-0812">Transmembrane</keyword>
<evidence type="ECO:0000313" key="5">
    <source>
        <dbReference type="Proteomes" id="UP000632766"/>
    </source>
</evidence>
<evidence type="ECO:0000259" key="3">
    <source>
        <dbReference type="Pfam" id="PF13354"/>
    </source>
</evidence>
<dbReference type="EMBL" id="JAECZC010000111">
    <property type="protein sequence ID" value="MBH8567086.1"/>
    <property type="molecule type" value="Genomic_DNA"/>
</dbReference>
<keyword evidence="2" id="KW-0472">Membrane</keyword>
<evidence type="ECO:0000256" key="2">
    <source>
        <dbReference type="SAM" id="Phobius"/>
    </source>
</evidence>
<sequence>MSESGDKLTAFSRRQPPNRRQRSPKVQKVERKKAKPKQPQRTPTGETALVRVNNHVVTPPPVGAGARKSKAGVMMPTAVKPIPHVKGKIPPSNSTVQLKTVRVQKQPVQKIGRRVSRKTRLKPMARTLLYALRLLIVGVGMGAIVGTLLSVLDPATRMTSVPSAPSNTNKVGQAQPQPTPSALVAGTSLYLSQEISSLKDAVQNLVAANPNLSPGVFLVDLDTGSYVDVNSTASFPAASTIKVPILVAFFQDVDAGKIRLDEMLTMEQDVVAGGSGQLQYKPVGTQYSALEVATKMITISDNTATNMLIARLGGMDALNQRFRSWGLTTTMIRNQLPDLQGTNTTSPRELANLMAMLNQGNVVSMRSRDLMLDIMRRTARDNLLPSGLGAGARVYHKTGDIGTMLADAGIIDTPTGKRYIAAVMVQRPNNDPRAEKLISSISSAAYQQFNQTAVTPSNTTITAPPINYQSPVINTPVPNGITSTVPMNGYQSPVITTPIPNTMPATGYQSPVMNPQYYAPR</sequence>
<dbReference type="RefSeq" id="WP_198128815.1">
    <property type="nucleotide sequence ID" value="NZ_JAECZC010000111.1"/>
</dbReference>
<dbReference type="SUPFAM" id="SSF56601">
    <property type="entry name" value="beta-lactamase/transpeptidase-like"/>
    <property type="match status" value="1"/>
</dbReference>
<dbReference type="InterPro" id="IPR012338">
    <property type="entry name" value="Beta-lactam/transpept-like"/>
</dbReference>
<proteinExistence type="predicted"/>
<keyword evidence="2" id="KW-1133">Transmembrane helix</keyword>
<evidence type="ECO:0000256" key="1">
    <source>
        <dbReference type="SAM" id="MobiDB-lite"/>
    </source>
</evidence>
<dbReference type="Gene3D" id="3.40.710.10">
    <property type="entry name" value="DD-peptidase/beta-lactamase superfamily"/>
    <property type="match status" value="1"/>
</dbReference>